<dbReference type="Gene3D" id="3.40.1520.20">
    <property type="match status" value="1"/>
</dbReference>
<dbReference type="InterPro" id="IPR006664">
    <property type="entry name" value="OMP_bac"/>
</dbReference>
<keyword evidence="5" id="KW-0732">Signal</keyword>
<comment type="subcellular location">
    <subcellularLocation>
        <location evidence="1">Cell outer membrane</location>
    </subcellularLocation>
</comment>
<feature type="chain" id="PRO_5022100118" evidence="5">
    <location>
        <begin position="25"/>
        <end position="257"/>
    </location>
</feature>
<dbReference type="SUPFAM" id="SSF103088">
    <property type="entry name" value="OmpA-like"/>
    <property type="match status" value="1"/>
</dbReference>
<evidence type="ECO:0000259" key="6">
    <source>
        <dbReference type="PROSITE" id="PS51123"/>
    </source>
</evidence>
<keyword evidence="8" id="KW-1185">Reference proteome</keyword>
<gene>
    <name evidence="7" type="ORF">IP90_00898</name>
</gene>
<sequence length="257" mass="27006">MRPASLKRCALAACLFLATGATVAQTTTATPVVVAGAVPDEATKAAVLSKLRALYGDERVVDRIEVDAVVAPANWHQHVTAMIGPDLQQVSDGKLEIDGNRVHLSGQVADASQGLQVTRSLKAALNPTYAVTSELRSGGGKQNLLDRTLADRIVEFQSGSATLTPAGQAILDEMAAALKQVGNARVQLIGHTDSVGARQANIDLSMARATTVKTYLESQGVAGMHLGVIGRGPDEPVADNATPEGRARNRRIEFRVL</sequence>
<feature type="signal peptide" evidence="5">
    <location>
        <begin position="1"/>
        <end position="24"/>
    </location>
</feature>
<evidence type="ECO:0000256" key="2">
    <source>
        <dbReference type="ARBA" id="ARBA00023136"/>
    </source>
</evidence>
<evidence type="ECO:0000313" key="7">
    <source>
        <dbReference type="EMBL" id="TWI04762.1"/>
    </source>
</evidence>
<keyword evidence="3" id="KW-0998">Cell outer membrane</keyword>
<dbReference type="InterPro" id="IPR006665">
    <property type="entry name" value="OmpA-like"/>
</dbReference>
<dbReference type="PROSITE" id="PS51123">
    <property type="entry name" value="OMPA_2"/>
    <property type="match status" value="1"/>
</dbReference>
<dbReference type="CDD" id="cd07185">
    <property type="entry name" value="OmpA_C-like"/>
    <property type="match status" value="1"/>
</dbReference>
<keyword evidence="2 4" id="KW-0472">Membrane</keyword>
<dbReference type="InterPro" id="IPR050330">
    <property type="entry name" value="Bact_OuterMem_StrucFunc"/>
</dbReference>
<dbReference type="PANTHER" id="PTHR30329">
    <property type="entry name" value="STATOR ELEMENT OF FLAGELLAR MOTOR COMPLEX"/>
    <property type="match status" value="1"/>
</dbReference>
<evidence type="ECO:0000256" key="1">
    <source>
        <dbReference type="ARBA" id="ARBA00004442"/>
    </source>
</evidence>
<dbReference type="PRINTS" id="PR01021">
    <property type="entry name" value="OMPADOMAIN"/>
</dbReference>
<reference evidence="7 8" key="1">
    <citation type="journal article" date="2015" name="Stand. Genomic Sci.">
        <title>Genomic Encyclopedia of Bacterial and Archaeal Type Strains, Phase III: the genomes of soil and plant-associated and newly described type strains.</title>
        <authorList>
            <person name="Whitman W.B."/>
            <person name="Woyke T."/>
            <person name="Klenk H.P."/>
            <person name="Zhou Y."/>
            <person name="Lilburn T.G."/>
            <person name="Beck B.J."/>
            <person name="De Vos P."/>
            <person name="Vandamme P."/>
            <person name="Eisen J.A."/>
            <person name="Garrity G."/>
            <person name="Hugenholtz P."/>
            <person name="Kyrpides N.C."/>
        </authorList>
    </citation>
    <scope>NUCLEOTIDE SEQUENCE [LARGE SCALE GENOMIC DNA]</scope>
    <source>
        <strain evidence="7 8">CGMCC 1.10821</strain>
    </source>
</reference>
<protein>
    <submittedName>
        <fullName evidence="7">OOP family OmpA-OmpF porin</fullName>
    </submittedName>
</protein>
<evidence type="ECO:0000256" key="5">
    <source>
        <dbReference type="SAM" id="SignalP"/>
    </source>
</evidence>
<dbReference type="GO" id="GO:0009279">
    <property type="term" value="C:cell outer membrane"/>
    <property type="evidence" value="ECO:0007669"/>
    <property type="project" value="UniProtKB-SubCell"/>
</dbReference>
<dbReference type="RefSeq" id="WP_144898429.1">
    <property type="nucleotide sequence ID" value="NZ_VLKN01000002.1"/>
</dbReference>
<dbReference type="InterPro" id="IPR036737">
    <property type="entry name" value="OmpA-like_sf"/>
</dbReference>
<dbReference type="Gene3D" id="3.30.1330.60">
    <property type="entry name" value="OmpA-like domain"/>
    <property type="match status" value="1"/>
</dbReference>
<name>A0A562LAR3_9GAMM</name>
<dbReference type="Pfam" id="PF00691">
    <property type="entry name" value="OmpA"/>
    <property type="match status" value="1"/>
</dbReference>
<proteinExistence type="predicted"/>
<dbReference type="OrthoDB" id="9782229at2"/>
<accession>A0A562LAR3</accession>
<organism evidence="7 8">
    <name type="scientific">Luteimonas cucumeris</name>
    <dbReference type="NCBI Taxonomy" id="985012"/>
    <lineage>
        <taxon>Bacteria</taxon>
        <taxon>Pseudomonadati</taxon>
        <taxon>Pseudomonadota</taxon>
        <taxon>Gammaproteobacteria</taxon>
        <taxon>Lysobacterales</taxon>
        <taxon>Lysobacteraceae</taxon>
        <taxon>Luteimonas</taxon>
    </lineage>
</organism>
<feature type="domain" description="OmpA-like" evidence="6">
    <location>
        <begin position="143"/>
        <end position="257"/>
    </location>
</feature>
<evidence type="ECO:0000256" key="3">
    <source>
        <dbReference type="ARBA" id="ARBA00023237"/>
    </source>
</evidence>
<dbReference type="AlphaFoldDB" id="A0A562LAR3"/>
<dbReference type="EMBL" id="VLKN01000002">
    <property type="protein sequence ID" value="TWI04762.1"/>
    <property type="molecule type" value="Genomic_DNA"/>
</dbReference>
<evidence type="ECO:0000256" key="4">
    <source>
        <dbReference type="PROSITE-ProRule" id="PRU00473"/>
    </source>
</evidence>
<comment type="caution">
    <text evidence="7">The sequence shown here is derived from an EMBL/GenBank/DDBJ whole genome shotgun (WGS) entry which is preliminary data.</text>
</comment>
<evidence type="ECO:0000313" key="8">
    <source>
        <dbReference type="Proteomes" id="UP000315167"/>
    </source>
</evidence>
<dbReference type="PANTHER" id="PTHR30329:SF21">
    <property type="entry name" value="LIPOPROTEIN YIAD-RELATED"/>
    <property type="match status" value="1"/>
</dbReference>
<dbReference type="Proteomes" id="UP000315167">
    <property type="component" value="Unassembled WGS sequence"/>
</dbReference>